<sequence>MKDIVYITGHKNPDSDSICAAIAYADLKNQCGIQARATRLGKINNETKFILEKFQLDEPDLMISAKAALRDIDLDCAVRVDLHTTLRRAWDLCLEYNTHTVYVVDENNQMLGLTTLSDISKIQMQDLNITKDLLKETPLENLVQSLKGDFIYKGTLERSGFVRIADKKLMERDITGNIMVLSDNEDIMMTCMEKGCAVIAIAESYIPTDKIINKAMELGVTLIRTQYNIMKILQMIYRAIPVGMIMTPADAIQKFNGNEYVEDVARMMLQKRYRNYPVFMNGVLVGSMGRYHVLKYNRKKLILVDHNERSQSIDDIEYGNILEIVDHHRIGDIETSQPISFRAQTVGSTCTIVAQMYKEKGKQPSKAIAGALLCAIISDTMNFNSPTCTQTDIDIANELATLHEIDLPELATSMFKASANIDDKSNRDILYTDFKEYDLAGKQIAIGQAYIYDMSTLSTVEEDFQKFLDQENEILKYDLLMMAFSNVEGKGSKFMYTGKLSNAIDTAFMIGHEEGGYMEGLVSRKKQIVPKIAQLLK</sequence>
<dbReference type="Pfam" id="PF07085">
    <property type="entry name" value="DRTGG"/>
    <property type="match status" value="1"/>
</dbReference>
<dbReference type="InterPro" id="IPR004097">
    <property type="entry name" value="DHHA2"/>
</dbReference>
<evidence type="ECO:0000256" key="3">
    <source>
        <dbReference type="ARBA" id="ARBA00022723"/>
    </source>
</evidence>
<dbReference type="Pfam" id="PF02833">
    <property type="entry name" value="DHHA2"/>
    <property type="match status" value="1"/>
</dbReference>
<dbReference type="AlphaFoldDB" id="A0A4R7ZSL1"/>
<comment type="catalytic activity">
    <reaction evidence="7">
        <text>diphosphate + H2O = 2 phosphate + H(+)</text>
        <dbReference type="Rhea" id="RHEA:24576"/>
        <dbReference type="ChEBI" id="CHEBI:15377"/>
        <dbReference type="ChEBI" id="CHEBI:15378"/>
        <dbReference type="ChEBI" id="CHEBI:33019"/>
        <dbReference type="ChEBI" id="CHEBI:43474"/>
        <dbReference type="EC" id="3.6.1.1"/>
    </reaction>
</comment>
<accession>A0A4R7ZSL1</accession>
<evidence type="ECO:0000256" key="7">
    <source>
        <dbReference type="ARBA" id="ARBA00047820"/>
    </source>
</evidence>
<dbReference type="InterPro" id="IPR028979">
    <property type="entry name" value="Ser_kin/Pase_Hpr-like_N_sf"/>
</dbReference>
<comment type="caution">
    <text evidence="9">The sequence shown here is derived from an EMBL/GenBank/DDBJ whole genome shotgun (WGS) entry which is preliminary data.</text>
</comment>
<evidence type="ECO:0000256" key="4">
    <source>
        <dbReference type="ARBA" id="ARBA00022801"/>
    </source>
</evidence>
<dbReference type="RefSeq" id="WP_134168825.1">
    <property type="nucleotide sequence ID" value="NZ_SODD01000010.1"/>
</dbReference>
<dbReference type="SUPFAM" id="SSF64182">
    <property type="entry name" value="DHH phosphoesterases"/>
    <property type="match status" value="1"/>
</dbReference>
<dbReference type="PANTHER" id="PTHR12112:SF22">
    <property type="entry name" value="MANGANESE-DEPENDENT INORGANIC PYROPHOSPHATASE-RELATED"/>
    <property type="match status" value="1"/>
</dbReference>
<dbReference type="InterPro" id="IPR010766">
    <property type="entry name" value="DRTGG"/>
</dbReference>
<dbReference type="InterPro" id="IPR001667">
    <property type="entry name" value="DDH_dom"/>
</dbReference>
<dbReference type="EMBL" id="SODD01000010">
    <property type="protein sequence ID" value="TDW20782.1"/>
    <property type="molecule type" value="Genomic_DNA"/>
</dbReference>
<dbReference type="Gene3D" id="3.10.310.20">
    <property type="entry name" value="DHHA2 domain"/>
    <property type="match status" value="1"/>
</dbReference>
<reference evidence="9 10" key="1">
    <citation type="submission" date="2019-03" db="EMBL/GenBank/DDBJ databases">
        <title>Genomic Encyclopedia of Type Strains, Phase IV (KMG-IV): sequencing the most valuable type-strain genomes for metagenomic binning, comparative biology and taxonomic classification.</title>
        <authorList>
            <person name="Goeker M."/>
        </authorList>
    </citation>
    <scope>NUCLEOTIDE SEQUENCE [LARGE SCALE GENOMIC DNA]</scope>
    <source>
        <strain evidence="9 10">DSM 28867</strain>
    </source>
</reference>
<dbReference type="PANTHER" id="PTHR12112">
    <property type="entry name" value="BNIP - RELATED"/>
    <property type="match status" value="1"/>
</dbReference>
<dbReference type="GO" id="GO:0004427">
    <property type="term" value="F:inorganic diphosphate phosphatase activity"/>
    <property type="evidence" value="ECO:0007669"/>
    <property type="project" value="UniProtKB-EC"/>
</dbReference>
<protein>
    <recommendedName>
        <fullName evidence="2">inorganic diphosphatase</fullName>
        <ecNumber evidence="2">3.6.1.1</ecNumber>
    </recommendedName>
    <alternativeName>
        <fullName evidence="6">Pyrophosphate phospho-hydrolase</fullName>
    </alternativeName>
</protein>
<keyword evidence="3" id="KW-0479">Metal-binding</keyword>
<comment type="cofactor">
    <cofactor evidence="1">
        <name>Mn(2+)</name>
        <dbReference type="ChEBI" id="CHEBI:29035"/>
    </cofactor>
</comment>
<name>A0A4R7ZSL1_9FIRM</name>
<dbReference type="Proteomes" id="UP000294743">
    <property type="component" value="Unassembled WGS sequence"/>
</dbReference>
<evidence type="ECO:0000256" key="6">
    <source>
        <dbReference type="ARBA" id="ARBA00032535"/>
    </source>
</evidence>
<dbReference type="InterPro" id="IPR038222">
    <property type="entry name" value="DHHA2_dom_sf"/>
</dbReference>
<dbReference type="Pfam" id="PF01368">
    <property type="entry name" value="DHH"/>
    <property type="match status" value="1"/>
</dbReference>
<dbReference type="Gene3D" id="3.40.1390.20">
    <property type="entry name" value="HprK N-terminal domain-like"/>
    <property type="match status" value="1"/>
</dbReference>
<evidence type="ECO:0000256" key="5">
    <source>
        <dbReference type="ARBA" id="ARBA00023211"/>
    </source>
</evidence>
<proteinExistence type="predicted"/>
<dbReference type="Gene3D" id="3.90.1640.10">
    <property type="entry name" value="inorganic pyrophosphatase (n-terminal core)"/>
    <property type="match status" value="2"/>
</dbReference>
<dbReference type="EC" id="3.6.1.1" evidence="2"/>
<gene>
    <name evidence="9" type="ORF">EDD63_1102</name>
</gene>
<evidence type="ECO:0000259" key="8">
    <source>
        <dbReference type="SMART" id="SM01131"/>
    </source>
</evidence>
<feature type="domain" description="DHHA2" evidence="8">
    <location>
        <begin position="411"/>
        <end position="536"/>
    </location>
</feature>
<dbReference type="OrthoDB" id="9766150at2"/>
<dbReference type="SMART" id="SM01131">
    <property type="entry name" value="DHHA2"/>
    <property type="match status" value="1"/>
</dbReference>
<organism evidence="9 10">
    <name type="scientific">Breznakia blatticola</name>
    <dbReference type="NCBI Taxonomy" id="1754012"/>
    <lineage>
        <taxon>Bacteria</taxon>
        <taxon>Bacillati</taxon>
        <taxon>Bacillota</taxon>
        <taxon>Erysipelotrichia</taxon>
        <taxon>Erysipelotrichales</taxon>
        <taxon>Erysipelotrichaceae</taxon>
        <taxon>Breznakia</taxon>
    </lineage>
</organism>
<dbReference type="GO" id="GO:0005737">
    <property type="term" value="C:cytoplasm"/>
    <property type="evidence" value="ECO:0007669"/>
    <property type="project" value="InterPro"/>
</dbReference>
<evidence type="ECO:0000256" key="2">
    <source>
        <dbReference type="ARBA" id="ARBA00012146"/>
    </source>
</evidence>
<evidence type="ECO:0000313" key="10">
    <source>
        <dbReference type="Proteomes" id="UP000294743"/>
    </source>
</evidence>
<keyword evidence="5" id="KW-0464">Manganese</keyword>
<evidence type="ECO:0000313" key="9">
    <source>
        <dbReference type="EMBL" id="TDW20782.1"/>
    </source>
</evidence>
<dbReference type="SUPFAM" id="SSF54631">
    <property type="entry name" value="CBS-domain pair"/>
    <property type="match status" value="1"/>
</dbReference>
<dbReference type="SUPFAM" id="SSF75138">
    <property type="entry name" value="HprK N-terminal domain-like"/>
    <property type="match status" value="1"/>
</dbReference>
<keyword evidence="4" id="KW-0378">Hydrolase</keyword>
<dbReference type="InterPro" id="IPR000644">
    <property type="entry name" value="CBS_dom"/>
</dbReference>
<dbReference type="InterPro" id="IPR046342">
    <property type="entry name" value="CBS_dom_sf"/>
</dbReference>
<keyword evidence="10" id="KW-1185">Reference proteome</keyword>
<dbReference type="FunFam" id="3.90.1640.10:FF:000001">
    <property type="entry name" value="Probable manganese-dependent inorganic pyrophosphatase"/>
    <property type="match status" value="1"/>
</dbReference>
<dbReference type="InterPro" id="IPR038763">
    <property type="entry name" value="DHH_sf"/>
</dbReference>
<evidence type="ECO:0000256" key="1">
    <source>
        <dbReference type="ARBA" id="ARBA00001936"/>
    </source>
</evidence>
<dbReference type="GO" id="GO:0046872">
    <property type="term" value="F:metal ion binding"/>
    <property type="evidence" value="ECO:0007669"/>
    <property type="project" value="UniProtKB-KW"/>
</dbReference>
<dbReference type="Pfam" id="PF00571">
    <property type="entry name" value="CBS"/>
    <property type="match status" value="1"/>
</dbReference>
<dbReference type="NCBIfam" id="NF011443">
    <property type="entry name" value="PRK14869.1-5"/>
    <property type="match status" value="1"/>
</dbReference>